<reference evidence="2 3" key="1">
    <citation type="submission" date="2020-03" db="EMBL/GenBank/DDBJ databases">
        <title>Sequencing the genomes of 1000 actinobacteria strains.</title>
        <authorList>
            <person name="Klenk H.-P."/>
        </authorList>
    </citation>
    <scope>NUCLEOTIDE SEQUENCE [LARGE SCALE GENOMIC DNA]</scope>
    <source>
        <strain evidence="2 3">DSM 45685</strain>
    </source>
</reference>
<sequence>MTEIQETTRSTAKRWAMRGTAVSALSATLLAVFAGQASAAVVELGPIADALDATVQDLSTRLVAALAVLLG</sequence>
<proteinExistence type="predicted"/>
<evidence type="ECO:0000256" key="1">
    <source>
        <dbReference type="SAM" id="SignalP"/>
    </source>
</evidence>
<accession>A0A7X5ZS73</accession>
<protein>
    <submittedName>
        <fullName evidence="2">Uncharacterized protein</fullName>
    </submittedName>
</protein>
<evidence type="ECO:0000313" key="3">
    <source>
        <dbReference type="Proteomes" id="UP000545493"/>
    </source>
</evidence>
<feature type="signal peptide" evidence="1">
    <location>
        <begin position="1"/>
        <end position="39"/>
    </location>
</feature>
<feature type="chain" id="PRO_5031347295" evidence="1">
    <location>
        <begin position="40"/>
        <end position="71"/>
    </location>
</feature>
<comment type="caution">
    <text evidence="2">The sequence shown here is derived from an EMBL/GenBank/DDBJ whole genome shotgun (WGS) entry which is preliminary data.</text>
</comment>
<gene>
    <name evidence="2" type="ORF">FHU38_003600</name>
</gene>
<evidence type="ECO:0000313" key="2">
    <source>
        <dbReference type="EMBL" id="NIJ13256.1"/>
    </source>
</evidence>
<keyword evidence="1" id="KW-0732">Signal</keyword>
<dbReference type="RefSeq" id="WP_009153354.1">
    <property type="nucleotide sequence ID" value="NZ_JAAOYM010000001.1"/>
</dbReference>
<dbReference type="AlphaFoldDB" id="A0A7X5ZS73"/>
<dbReference type="Proteomes" id="UP000545493">
    <property type="component" value="Unassembled WGS sequence"/>
</dbReference>
<keyword evidence="3" id="KW-1185">Reference proteome</keyword>
<dbReference type="EMBL" id="JAAOYM010000001">
    <property type="protein sequence ID" value="NIJ13256.1"/>
    <property type="molecule type" value="Genomic_DNA"/>
</dbReference>
<organism evidence="2 3">
    <name type="scientific">Saccharomonospora amisosensis</name>
    <dbReference type="NCBI Taxonomy" id="1128677"/>
    <lineage>
        <taxon>Bacteria</taxon>
        <taxon>Bacillati</taxon>
        <taxon>Actinomycetota</taxon>
        <taxon>Actinomycetes</taxon>
        <taxon>Pseudonocardiales</taxon>
        <taxon>Pseudonocardiaceae</taxon>
        <taxon>Saccharomonospora</taxon>
    </lineage>
</organism>
<name>A0A7X5ZS73_9PSEU</name>